<dbReference type="NCBIfam" id="TIGR00813">
    <property type="entry name" value="sss"/>
    <property type="match status" value="1"/>
</dbReference>
<dbReference type="GO" id="GO:0015606">
    <property type="term" value="F:spermidine transmembrane transporter activity"/>
    <property type="evidence" value="ECO:0007669"/>
    <property type="project" value="UniProtKB-ARBA"/>
</dbReference>
<comment type="subcellular location">
    <subcellularLocation>
        <location evidence="1">Cell projection</location>
        <location evidence="1">Cilium</location>
    </subcellularLocation>
    <subcellularLocation>
        <location evidence="2">Membrane</location>
        <topology evidence="2">Multi-pass membrane protein</topology>
    </subcellularLocation>
</comment>
<comment type="similarity">
    <text evidence="3">Belongs to the sodium:solute symporter (SSF) (TC 2.A.21) family.</text>
</comment>
<dbReference type="FunFam" id="3.30.70.141:FF:000010">
    <property type="entry name" value="Nucleoside diphosphate kinase 7"/>
    <property type="match status" value="1"/>
</dbReference>
<feature type="domain" description="Nucleoside diphosphate kinase-like" evidence="15">
    <location>
        <begin position="646"/>
        <end position="784"/>
    </location>
</feature>
<evidence type="ECO:0000256" key="10">
    <source>
        <dbReference type="ARBA" id="ARBA00023273"/>
    </source>
</evidence>
<keyword evidence="6 14" id="KW-0812">Transmembrane</keyword>
<feature type="compositionally biased region" description="Basic and acidic residues" evidence="13">
    <location>
        <begin position="1090"/>
        <end position="1103"/>
    </location>
</feature>
<keyword evidence="10" id="KW-0966">Cell projection</keyword>
<keyword evidence="8 14" id="KW-1133">Transmembrane helix</keyword>
<feature type="compositionally biased region" description="Low complexity" evidence="13">
    <location>
        <begin position="1483"/>
        <end position="1510"/>
    </location>
</feature>
<dbReference type="STRING" id="86630.A0A367JAI7"/>
<feature type="compositionally biased region" description="Basic and acidic residues" evidence="13">
    <location>
        <begin position="1318"/>
        <end position="1334"/>
    </location>
</feature>
<protein>
    <recommendedName>
        <fullName evidence="4">Nucleoside diphosphate kinase</fullName>
    </recommendedName>
</protein>
<keyword evidence="5" id="KW-0813">Transport</keyword>
<evidence type="ECO:0000256" key="6">
    <source>
        <dbReference type="ARBA" id="ARBA00022692"/>
    </source>
</evidence>
<dbReference type="InterPro" id="IPR034907">
    <property type="entry name" value="NDK-like_dom"/>
</dbReference>
<reference evidence="16 17" key="1">
    <citation type="journal article" date="2018" name="G3 (Bethesda)">
        <title>Phylogenetic and Phylogenomic Definition of Rhizopus Species.</title>
        <authorList>
            <person name="Gryganskyi A.P."/>
            <person name="Golan J."/>
            <person name="Dolatabadi S."/>
            <person name="Mondo S."/>
            <person name="Robb S."/>
            <person name="Idnurm A."/>
            <person name="Muszewska A."/>
            <person name="Steczkiewicz K."/>
            <person name="Masonjones S."/>
            <person name="Liao H.L."/>
            <person name="Gajdeczka M.T."/>
            <person name="Anike F."/>
            <person name="Vuek A."/>
            <person name="Anishchenko I.M."/>
            <person name="Voigt K."/>
            <person name="de Hoog G.S."/>
            <person name="Smith M.E."/>
            <person name="Heitman J."/>
            <person name="Vilgalys R."/>
            <person name="Stajich J.E."/>
        </authorList>
    </citation>
    <scope>NUCLEOTIDE SEQUENCE [LARGE SCALE GENOMIC DNA]</scope>
    <source>
        <strain evidence="16 17">CBS 357.93</strain>
    </source>
</reference>
<feature type="transmembrane region" description="Helical" evidence="14">
    <location>
        <begin position="319"/>
        <end position="336"/>
    </location>
</feature>
<feature type="compositionally biased region" description="Basic and acidic residues" evidence="13">
    <location>
        <begin position="1583"/>
        <end position="1646"/>
    </location>
</feature>
<dbReference type="GO" id="GO:0015204">
    <property type="term" value="F:urea transmembrane transporter activity"/>
    <property type="evidence" value="ECO:0007669"/>
    <property type="project" value="InterPro"/>
</dbReference>
<feature type="compositionally biased region" description="Basic and acidic residues" evidence="13">
    <location>
        <begin position="1113"/>
        <end position="1163"/>
    </location>
</feature>
<feature type="compositionally biased region" description="Polar residues" evidence="13">
    <location>
        <begin position="873"/>
        <end position="886"/>
    </location>
</feature>
<feature type="region of interest" description="Disordered" evidence="13">
    <location>
        <begin position="1028"/>
        <end position="1759"/>
    </location>
</feature>
<feature type="binding site" evidence="11">
    <location>
        <position position="734"/>
    </location>
    <ligand>
        <name>ATP</name>
        <dbReference type="ChEBI" id="CHEBI:30616"/>
    </ligand>
</feature>
<feature type="compositionally biased region" description="Basic and acidic residues" evidence="13">
    <location>
        <begin position="1511"/>
        <end position="1527"/>
    </location>
</feature>
<dbReference type="Proteomes" id="UP000252139">
    <property type="component" value="Unassembled WGS sequence"/>
</dbReference>
<evidence type="ECO:0000313" key="17">
    <source>
        <dbReference type="Proteomes" id="UP000252139"/>
    </source>
</evidence>
<feature type="transmembrane region" description="Helical" evidence="14">
    <location>
        <begin position="192"/>
        <end position="212"/>
    </location>
</feature>
<dbReference type="InterPro" id="IPR001564">
    <property type="entry name" value="Nucleoside_diP_kinase"/>
</dbReference>
<organism evidence="16 17">
    <name type="scientific">Rhizopus azygosporus</name>
    <name type="common">Rhizopus microsporus var. azygosporus</name>
    <dbReference type="NCBI Taxonomy" id="86630"/>
    <lineage>
        <taxon>Eukaryota</taxon>
        <taxon>Fungi</taxon>
        <taxon>Fungi incertae sedis</taxon>
        <taxon>Mucoromycota</taxon>
        <taxon>Mucoromycotina</taxon>
        <taxon>Mucoromycetes</taxon>
        <taxon>Mucorales</taxon>
        <taxon>Mucorineae</taxon>
        <taxon>Rhizopodaceae</taxon>
        <taxon>Rhizopus</taxon>
    </lineage>
</organism>
<dbReference type="PRINTS" id="PR01243">
    <property type="entry name" value="NUCDPKINASE"/>
</dbReference>
<evidence type="ECO:0000313" key="16">
    <source>
        <dbReference type="EMBL" id="RCH86849.1"/>
    </source>
</evidence>
<dbReference type="InterPro" id="IPR001734">
    <property type="entry name" value="Na/solute_symporter"/>
</dbReference>
<feature type="transmembrane region" description="Helical" evidence="14">
    <location>
        <begin position="127"/>
        <end position="149"/>
    </location>
</feature>
<feature type="compositionally biased region" description="Basic and acidic residues" evidence="13">
    <location>
        <begin position="1284"/>
        <end position="1301"/>
    </location>
</feature>
<evidence type="ECO:0000256" key="1">
    <source>
        <dbReference type="ARBA" id="ARBA00004138"/>
    </source>
</evidence>
<feature type="transmembrane region" description="Helical" evidence="14">
    <location>
        <begin position="415"/>
        <end position="437"/>
    </location>
</feature>
<evidence type="ECO:0000256" key="14">
    <source>
        <dbReference type="SAM" id="Phobius"/>
    </source>
</evidence>
<dbReference type="OrthoDB" id="6132759at2759"/>
<feature type="compositionally biased region" description="Basic and acidic residues" evidence="13">
    <location>
        <begin position="1467"/>
        <end position="1480"/>
    </location>
</feature>
<feature type="compositionally biased region" description="Polar residues" evidence="13">
    <location>
        <begin position="1164"/>
        <end position="1202"/>
    </location>
</feature>
<dbReference type="PROSITE" id="PS51374">
    <property type="entry name" value="NDPK_LIKE"/>
    <property type="match status" value="1"/>
</dbReference>
<dbReference type="SUPFAM" id="SSF54919">
    <property type="entry name" value="Nucleoside diphosphate kinase, NDK"/>
    <property type="match status" value="1"/>
</dbReference>
<dbReference type="CDD" id="cd04416">
    <property type="entry name" value="NDPk_TX"/>
    <property type="match status" value="1"/>
</dbReference>
<dbReference type="SMART" id="SM00562">
    <property type="entry name" value="NDK"/>
    <property type="match status" value="1"/>
</dbReference>
<dbReference type="InterPro" id="IPR031155">
    <property type="entry name" value="DUR"/>
</dbReference>
<comment type="caution">
    <text evidence="16">The sequence shown here is derived from an EMBL/GenBank/DDBJ whole genome shotgun (WGS) entry which is preliminary data.</text>
</comment>
<dbReference type="CDD" id="cd11476">
    <property type="entry name" value="SLC5sbd_DUR3"/>
    <property type="match status" value="1"/>
</dbReference>
<evidence type="ECO:0000256" key="5">
    <source>
        <dbReference type="ARBA" id="ARBA00022448"/>
    </source>
</evidence>
<accession>A0A367JAI7</accession>
<feature type="transmembrane region" description="Helical" evidence="14">
    <location>
        <begin position="580"/>
        <end position="602"/>
    </location>
</feature>
<feature type="binding site" evidence="11">
    <location>
        <position position="728"/>
    </location>
    <ligand>
        <name>ATP</name>
        <dbReference type="ChEBI" id="CHEBI:30616"/>
    </ligand>
</feature>
<sequence length="1759" mass="194384">MAILSQGVGYGVVLGFGALFALIMTGITYLCKRYLKEVQTSEMYMTAQRTVKTGLVASAIVSSWTWAATLLTSTEVAYKYGVSGPIWYASGAVVQVLLFAVLAIELKRRAPNAHTFLEVVLARYGKGAHAVYLAFSLLTNIIVTAMLLLGGSAVVNYLTGMHTIAACFLLPLGVIVYTLFGGIKATFMSDYAHTVVIFIIIISFVFTVYASSPKIGSISTMYDLLTAASAASPIADNQGGSLVTMSSLQALLFGIINIVGNFGTVFVDNAYWQRAIAAHPQYAVKAYLIGGLSWFAIPFTLATTMGLAGRALQIDLTPFAVSQGLVLPDVAVALLGQAGGFACLVLVFMAVTSASSAELIAVSSVMTYDVYRTYIRPDAEGKQVVHFSHICVIAFGILMGVLAVLLNLTGINLGYLYTLMGVLISSAVVPLTLTLLWSKQNKTAAIVSPLFGFCAAVSTWLAVTYSMYGTITVETTAQNYPMMSGNIVALVSPIFVILPLSLIWPDNFDFDATRKIEKIDDSNDIGHEASEITQDELISMAKSSRFAKISSVVLSLALFILWPLPMFFSRYIFSKSFFTGWVVVSIIWMFCSFFAVGIYPIYEARHTLVNVTRELWRDLTGQRVPNLPQATHLSEENIVVYTNEKKQKTLAIIKPDAYHVKDKIIERIRQEGFTIAQEREITLTEETARLFYKEHEAKPFYEDVVKWISSSPIYAMVLEKEDAVQSWRLLIGPTDSNKAKETEQNSIRALFGTDALHNAVHGSDCHTSAEREIDLLFGQFGRDNGPSKEDLAIQDNTDLSVHTADHVEHTHQSEEKSDDAILTTDKRDATQEASMNQTEQEEAKEIEQPKDASEQANVQPEQKSSHDEKQQGTEEQANVTTETAANEKTGLVTPVLAQSEEQQATEHDTFETVEITNDVQHEVHEQIVTEVSVIEEQESSTVLSKEQINKPNQISEMIVEKGDAQEEQKQEKEQETTIETVSLLEVAQKHEMSTVTEQVVHTEVVTKDIKQEAITDIKTTENVDDKARTAENIKDSAESKVTETVNGHNDDKVDDTAKHEDKVTEKSNDESKVPEIAKHDVSCEAFVATKADDENKVADKNEDGASSAEVEQGDVKTEETKQEQIDTIVKEEPVEARENKVEENVKRETSVNKEPVSTHEDQHQTNARTEQTSIKDVTETLTPENNISPVVEISASTSTESADVNKVETGDADTVQINSQGTAIADGIESETEVTTNDEPYKPDEAEQEEHSLLDDEEHLIETVVHTDELKDMMEEAEVNNDVTTKENSEKENEGKGDTKESAPSVTPENQDGLTASDHVEESSSSHTEEHQTISRDSSSTANSSNTDNHKEAKDKSGVTKTKKTVVKESKTVTKKPLSKKAESTVSRLSNVKKPVANEEKKTHTTTATKPARVPRVATLTKKTTTDEKKSAEEKPKKVKSTTKSLVSRLTAPTEASARRKTTSAVVHEKKSTDSVEPKKKSTSPTSTTVKTIKKTTTITNNTNTANTTANHHEPKGTLRTATEKRAARTSPPSSTTTIKKVTSSKLNNDTHKDTTSRVSGTLTRKEMQKKPVKKVVAKSAHGKKEETSKKDVKETKKEATPKAHVEEQKESDDDHKQEVDVEQEEHQKKETEQEEKEHEIIIVETHEEEIIEHNEVHEEEPVKHNEPHEETKAQDELHAEEIKGHDDPQNEPSKDSHVDLAPEQPKQEERRRSRSPEIASIRNKFEALQAASVVTSQSKELRSKSPNRVSDMINRFTH</sequence>
<feature type="region of interest" description="Disordered" evidence="13">
    <location>
        <begin position="828"/>
        <end position="892"/>
    </location>
</feature>
<dbReference type="GO" id="GO:0004550">
    <property type="term" value="F:nucleoside diphosphate kinase activity"/>
    <property type="evidence" value="ECO:0007669"/>
    <property type="project" value="InterPro"/>
</dbReference>
<feature type="binding site" evidence="11">
    <location>
        <position position="748"/>
    </location>
    <ligand>
        <name>ATP</name>
        <dbReference type="ChEBI" id="CHEBI:30616"/>
    </ligand>
</feature>
<keyword evidence="17" id="KW-1185">Reference proteome</keyword>
<evidence type="ECO:0000256" key="8">
    <source>
        <dbReference type="ARBA" id="ARBA00022989"/>
    </source>
</evidence>
<feature type="compositionally biased region" description="Basic and acidic residues" evidence="13">
    <location>
        <begin position="841"/>
        <end position="853"/>
    </location>
</feature>
<feature type="binding site" evidence="11">
    <location>
        <position position="700"/>
    </location>
    <ligand>
        <name>ATP</name>
        <dbReference type="ChEBI" id="CHEBI:30616"/>
    </ligand>
</feature>
<feature type="compositionally biased region" description="Low complexity" evidence="13">
    <location>
        <begin position="1530"/>
        <end position="1546"/>
    </location>
</feature>
<feature type="compositionally biased region" description="Polar residues" evidence="13">
    <location>
        <begin position="1302"/>
        <end position="1314"/>
    </location>
</feature>
<evidence type="ECO:0000256" key="11">
    <source>
        <dbReference type="PROSITE-ProRule" id="PRU00706"/>
    </source>
</evidence>
<proteinExistence type="inferred from homology"/>
<evidence type="ECO:0000256" key="3">
    <source>
        <dbReference type="ARBA" id="ARBA00006434"/>
    </source>
</evidence>
<feature type="compositionally biased region" description="Polar residues" evidence="13">
    <location>
        <begin position="1733"/>
        <end position="1749"/>
    </location>
</feature>
<dbReference type="PANTHER" id="PTHR46154">
    <property type="match status" value="1"/>
</dbReference>
<dbReference type="GO" id="GO:0006241">
    <property type="term" value="P:CTP biosynthetic process"/>
    <property type="evidence" value="ECO:0007669"/>
    <property type="project" value="InterPro"/>
</dbReference>
<evidence type="ECO:0000256" key="4">
    <source>
        <dbReference type="ARBA" id="ARBA00017632"/>
    </source>
</evidence>
<evidence type="ECO:0000259" key="15">
    <source>
        <dbReference type="SMART" id="SM00562"/>
    </source>
</evidence>
<feature type="transmembrane region" description="Helical" evidence="14">
    <location>
        <begin position="86"/>
        <end position="106"/>
    </location>
</feature>
<dbReference type="GO" id="GO:0006228">
    <property type="term" value="P:UTP biosynthetic process"/>
    <property type="evidence" value="ECO:0007669"/>
    <property type="project" value="InterPro"/>
</dbReference>
<feature type="transmembrane region" description="Helical" evidence="14">
    <location>
        <begin position="484"/>
        <end position="504"/>
    </location>
</feature>
<feature type="transmembrane region" description="Helical" evidence="14">
    <location>
        <begin position="12"/>
        <end position="32"/>
    </location>
</feature>
<evidence type="ECO:0000256" key="2">
    <source>
        <dbReference type="ARBA" id="ARBA00004141"/>
    </source>
</evidence>
<feature type="compositionally biased region" description="Basic and acidic residues" evidence="13">
    <location>
        <begin position="1048"/>
        <end position="1082"/>
    </location>
</feature>
<feature type="compositionally biased region" description="Low complexity" evidence="13">
    <location>
        <begin position="1335"/>
        <end position="1347"/>
    </location>
</feature>
<feature type="compositionally biased region" description="Basic and acidic residues" evidence="13">
    <location>
        <begin position="1652"/>
        <end position="1716"/>
    </location>
</feature>
<feature type="compositionally biased region" description="Basic and acidic residues" evidence="13">
    <location>
        <begin position="1265"/>
        <end position="1274"/>
    </location>
</feature>
<dbReference type="EMBL" id="PJQL01001782">
    <property type="protein sequence ID" value="RCH86849.1"/>
    <property type="molecule type" value="Genomic_DNA"/>
</dbReference>
<feature type="compositionally biased region" description="Basic and acidic residues" evidence="13">
    <location>
        <begin position="863"/>
        <end position="872"/>
    </location>
</feature>
<dbReference type="InterPro" id="IPR038377">
    <property type="entry name" value="Na/Glc_symporter_sf"/>
</dbReference>
<feature type="compositionally biased region" description="Basic and acidic residues" evidence="13">
    <location>
        <begin position="1424"/>
        <end position="1436"/>
    </location>
</feature>
<dbReference type="Gene3D" id="3.30.70.141">
    <property type="entry name" value="Nucleoside diphosphate kinase-like domain"/>
    <property type="match status" value="1"/>
</dbReference>
<evidence type="ECO:0000256" key="13">
    <source>
        <dbReference type="SAM" id="MobiDB-lite"/>
    </source>
</evidence>
<keyword evidence="9 14" id="KW-0472">Membrane</keyword>
<evidence type="ECO:0000256" key="7">
    <source>
        <dbReference type="ARBA" id="ARBA00022801"/>
    </source>
</evidence>
<dbReference type="GO" id="GO:0005929">
    <property type="term" value="C:cilium"/>
    <property type="evidence" value="ECO:0007669"/>
    <property type="project" value="UniProtKB-SubCell"/>
</dbReference>
<dbReference type="Pfam" id="PF00474">
    <property type="entry name" value="SSF"/>
    <property type="match status" value="1"/>
</dbReference>
<feature type="transmembrane region" description="Helical" evidence="14">
    <location>
        <begin position="443"/>
        <end position="463"/>
    </location>
</feature>
<feature type="compositionally biased region" description="Basic and acidic residues" evidence="13">
    <location>
        <begin position="1028"/>
        <end position="1041"/>
    </location>
</feature>
<evidence type="ECO:0000256" key="12">
    <source>
        <dbReference type="RuleBase" id="RU004011"/>
    </source>
</evidence>
<feature type="transmembrane region" description="Helical" evidence="14">
    <location>
        <begin position="343"/>
        <end position="366"/>
    </location>
</feature>
<feature type="transmembrane region" description="Helical" evidence="14">
    <location>
        <begin position="53"/>
        <end position="74"/>
    </location>
</feature>
<name>A0A367JAI7_RHIAZ</name>
<gene>
    <name evidence="16" type="ORF">CU097_004086</name>
</gene>
<feature type="transmembrane region" description="Helical" evidence="14">
    <location>
        <begin position="549"/>
        <end position="568"/>
    </location>
</feature>
<dbReference type="PROSITE" id="PS50283">
    <property type="entry name" value="NA_SOLUT_SYMP_3"/>
    <property type="match status" value="1"/>
</dbReference>
<feature type="binding site" evidence="11">
    <location>
        <position position="758"/>
    </location>
    <ligand>
        <name>ATP</name>
        <dbReference type="ChEBI" id="CHEBI:30616"/>
    </ligand>
</feature>
<feature type="transmembrane region" description="Helical" evidence="14">
    <location>
        <begin position="284"/>
        <end position="307"/>
    </location>
</feature>
<keyword evidence="7" id="KW-0378">Hydrolase</keyword>
<comment type="similarity">
    <text evidence="11 12">Belongs to the NDK family.</text>
</comment>
<dbReference type="GO" id="GO:0006183">
    <property type="term" value="P:GTP biosynthetic process"/>
    <property type="evidence" value="ECO:0007669"/>
    <property type="project" value="InterPro"/>
</dbReference>
<feature type="compositionally biased region" description="Basic and acidic residues" evidence="13">
    <location>
        <begin position="1348"/>
        <end position="1358"/>
    </location>
</feature>
<feature type="active site" description="Pros-phosphohistidine intermediate" evidence="11">
    <location>
        <position position="761"/>
    </location>
</feature>
<feature type="binding site" evidence="11">
    <location>
        <position position="654"/>
    </location>
    <ligand>
        <name>ATP</name>
        <dbReference type="ChEBI" id="CHEBI:30616"/>
    </ligand>
</feature>
<evidence type="ECO:0000256" key="9">
    <source>
        <dbReference type="ARBA" id="ARBA00023136"/>
    </source>
</evidence>
<dbReference type="GO" id="GO:0005886">
    <property type="term" value="C:plasma membrane"/>
    <property type="evidence" value="ECO:0007669"/>
    <property type="project" value="TreeGrafter"/>
</dbReference>
<dbReference type="Pfam" id="PF00334">
    <property type="entry name" value="NDK"/>
    <property type="match status" value="1"/>
</dbReference>
<dbReference type="FunFam" id="1.20.1730.10:FF:000006">
    <property type="entry name" value="Urea active transporter"/>
    <property type="match status" value="1"/>
</dbReference>
<dbReference type="PANTHER" id="PTHR46154:SF4">
    <property type="entry name" value="UREA ACTIVE TRANSPORTER"/>
    <property type="match status" value="1"/>
</dbReference>
<dbReference type="Gene3D" id="1.20.1730.10">
    <property type="entry name" value="Sodium/glucose cotransporter"/>
    <property type="match status" value="1"/>
</dbReference>
<dbReference type="InterPro" id="IPR036850">
    <property type="entry name" value="NDK-like_dom_sf"/>
</dbReference>
<feature type="transmembrane region" description="Helical" evidence="14">
    <location>
        <begin position="161"/>
        <end position="180"/>
    </location>
</feature>
<feature type="transmembrane region" description="Helical" evidence="14">
    <location>
        <begin position="386"/>
        <end position="408"/>
    </location>
</feature>
<dbReference type="GO" id="GO:0016787">
    <property type="term" value="F:hydrolase activity"/>
    <property type="evidence" value="ECO:0007669"/>
    <property type="project" value="UniProtKB-KW"/>
</dbReference>
<feature type="transmembrane region" description="Helical" evidence="14">
    <location>
        <begin position="250"/>
        <end position="272"/>
    </location>
</feature>
<feature type="compositionally biased region" description="Basic and acidic residues" evidence="13">
    <location>
        <begin position="1239"/>
        <end position="1254"/>
    </location>
</feature>